<evidence type="ECO:0000313" key="7">
    <source>
        <dbReference type="EMBL" id="RTE52028.1"/>
    </source>
</evidence>
<evidence type="ECO:0000313" key="8">
    <source>
        <dbReference type="Proteomes" id="UP000267585"/>
    </source>
</evidence>
<gene>
    <name evidence="7" type="ORF">EHW67_17670</name>
</gene>
<dbReference type="RefSeq" id="WP_126163713.1">
    <property type="nucleotide sequence ID" value="NZ_RQPJ01000021.1"/>
</dbReference>
<dbReference type="GO" id="GO:0005524">
    <property type="term" value="F:ATP binding"/>
    <property type="evidence" value="ECO:0007669"/>
    <property type="project" value="UniProtKB-KW"/>
</dbReference>
<keyword evidence="2" id="KW-0808">Transferase</keyword>
<dbReference type="EMBL" id="RQPJ01000021">
    <property type="protein sequence ID" value="RTE52028.1"/>
    <property type="molecule type" value="Genomic_DNA"/>
</dbReference>
<keyword evidence="8" id="KW-1185">Reference proteome</keyword>
<dbReference type="PANTHER" id="PTHR34273">
    <property type="entry name" value="METHYLTHIORIBOSE KINASE"/>
    <property type="match status" value="1"/>
</dbReference>
<dbReference type="Pfam" id="PF01636">
    <property type="entry name" value="APH"/>
    <property type="match status" value="1"/>
</dbReference>
<evidence type="ECO:0000256" key="2">
    <source>
        <dbReference type="ARBA" id="ARBA00022679"/>
    </source>
</evidence>
<organism evidence="7 8">
    <name type="scientific">Arenibacter aquaticus</name>
    <dbReference type="NCBI Taxonomy" id="2489054"/>
    <lineage>
        <taxon>Bacteria</taxon>
        <taxon>Pseudomonadati</taxon>
        <taxon>Bacteroidota</taxon>
        <taxon>Flavobacteriia</taxon>
        <taxon>Flavobacteriales</taxon>
        <taxon>Flavobacteriaceae</taxon>
        <taxon>Arenibacter</taxon>
    </lineage>
</organism>
<dbReference type="AlphaFoldDB" id="A0A430JZ53"/>
<feature type="domain" description="Aminoglycoside phosphotransferase" evidence="6">
    <location>
        <begin position="35"/>
        <end position="260"/>
    </location>
</feature>
<dbReference type="InterPro" id="IPR011009">
    <property type="entry name" value="Kinase-like_dom_sf"/>
</dbReference>
<comment type="similarity">
    <text evidence="1">Belongs to the methylthioribose kinase family.</text>
</comment>
<name>A0A430JZ53_9FLAO</name>
<dbReference type="Gene3D" id="3.30.200.20">
    <property type="entry name" value="Phosphorylase Kinase, domain 1"/>
    <property type="match status" value="1"/>
</dbReference>
<evidence type="ECO:0000256" key="1">
    <source>
        <dbReference type="ARBA" id="ARBA00010165"/>
    </source>
</evidence>
<evidence type="ECO:0000256" key="5">
    <source>
        <dbReference type="ARBA" id="ARBA00022840"/>
    </source>
</evidence>
<keyword evidence="3" id="KW-0547">Nucleotide-binding</keyword>
<dbReference type="SUPFAM" id="SSF56112">
    <property type="entry name" value="Protein kinase-like (PK-like)"/>
    <property type="match status" value="1"/>
</dbReference>
<protein>
    <recommendedName>
        <fullName evidence="6">Aminoglycoside phosphotransferase domain-containing protein</fullName>
    </recommendedName>
</protein>
<dbReference type="OrthoDB" id="9777791at2"/>
<reference evidence="7 8" key="1">
    <citation type="submission" date="2018-11" db="EMBL/GenBank/DDBJ databases">
        <title>Arenibacter aquaticus sp.nov., a marine bacterium isolated from surface seawater in the South China Sea.</title>
        <authorList>
            <person name="Guo J."/>
            <person name="Sun J."/>
        </authorList>
    </citation>
    <scope>NUCLEOTIDE SEQUENCE [LARGE SCALE GENOMIC DNA]</scope>
    <source>
        <strain evidence="7 8">GUO666</strain>
    </source>
</reference>
<proteinExistence type="inferred from homology"/>
<dbReference type="Proteomes" id="UP000267585">
    <property type="component" value="Unassembled WGS sequence"/>
</dbReference>
<evidence type="ECO:0000259" key="6">
    <source>
        <dbReference type="Pfam" id="PF01636"/>
    </source>
</evidence>
<accession>A0A430JZ53</accession>
<keyword evidence="4" id="KW-0418">Kinase</keyword>
<keyword evidence="5" id="KW-0067">ATP-binding</keyword>
<evidence type="ECO:0000256" key="3">
    <source>
        <dbReference type="ARBA" id="ARBA00022741"/>
    </source>
</evidence>
<evidence type="ECO:0000256" key="4">
    <source>
        <dbReference type="ARBA" id="ARBA00022777"/>
    </source>
</evidence>
<dbReference type="Gene3D" id="3.90.1200.10">
    <property type="match status" value="1"/>
</dbReference>
<sequence length="325" mass="37047">MYLNATTSISDFENCLSNIGFLDPKQEQICSIEKPGEGNMNVVLRICTNKRSFIVKQSRPFVQKYPQITAPIERIDVEYQFYKAVTNKAIEPHIPKILAYNADSHLLILDDLGDCKDMSYLYDKRNIGTAQLQQLLDIASQIHTSKPIEYPENRELQLLNHQHIFVLPFLKESDFSLNAIQDGLEELALSYRTDETLKKEIAKVGEQYLSQGNVLLHGDYYPGSWMTKEDHIYVIDPEFSFMGFAEFDMGVLAAHSIMITMNIDCLQSIESGYAGTLNTLLLAKVAGIEVMRRIIGLAQLPLERSIPEKKLLLEMARALIMDKRY</sequence>
<comment type="caution">
    <text evidence="7">The sequence shown here is derived from an EMBL/GenBank/DDBJ whole genome shotgun (WGS) entry which is preliminary data.</text>
</comment>
<dbReference type="GO" id="GO:0016301">
    <property type="term" value="F:kinase activity"/>
    <property type="evidence" value="ECO:0007669"/>
    <property type="project" value="UniProtKB-KW"/>
</dbReference>
<dbReference type="PANTHER" id="PTHR34273:SF2">
    <property type="entry name" value="METHYLTHIORIBOSE KINASE"/>
    <property type="match status" value="1"/>
</dbReference>
<dbReference type="InterPro" id="IPR002575">
    <property type="entry name" value="Aminoglycoside_PTrfase"/>
</dbReference>